<dbReference type="GO" id="GO:0005524">
    <property type="term" value="F:ATP binding"/>
    <property type="evidence" value="ECO:0007669"/>
    <property type="project" value="InterPro"/>
</dbReference>
<organism evidence="2">
    <name type="scientific">hydrothermal vent metagenome</name>
    <dbReference type="NCBI Taxonomy" id="652676"/>
    <lineage>
        <taxon>unclassified sequences</taxon>
        <taxon>metagenomes</taxon>
        <taxon>ecological metagenomes</taxon>
    </lineage>
</organism>
<proteinExistence type="predicted"/>
<evidence type="ECO:0000259" key="1">
    <source>
        <dbReference type="PROSITE" id="PS50975"/>
    </source>
</evidence>
<dbReference type="AlphaFoldDB" id="A0A3B1BTE9"/>
<sequence>MSAKFLEGPILHLPSVHFDDGADSLASADDKYPEIEAGYKKLSRRSLLMAGAKDAVIVDKLPDKEYLALLSACGAGGATRLAPASGDGSSLAEDAAFCPATLDFIRSWPHKIEPYMMSSHEERLEEAIGRPLTGVSAQVTSLLNDKVFFTRLVEDLGLPFIETFIGPPDSAAVRIAKGGNDPVIVRGSKSVGGAAVWTAQDSGQRLALGKKIERMRGGMFIVQPLIESESSPNLQFYVGSQRSCLLGGTVQIFNNRFAHTGNYFDFVNDESTANSLLSQGKALAREAAGIGYRGILGVDFIVAGETVYAVELNARHNTSTHALWFVNRFFNGDPFSLMEPGRAAYMRFSSPLDATGQQWIELLGEHAFNPDTGTGIMPYDCGAGALEAVIAGEDSDHRKWLMKHAEDIALSEKI</sequence>
<dbReference type="EMBL" id="UOGA01000195">
    <property type="protein sequence ID" value="VAX21199.1"/>
    <property type="molecule type" value="Genomic_DNA"/>
</dbReference>
<feature type="domain" description="ATP-grasp" evidence="1">
    <location>
        <begin position="150"/>
        <end position="343"/>
    </location>
</feature>
<accession>A0A3B1BTE9</accession>
<reference evidence="2" key="1">
    <citation type="submission" date="2018-06" db="EMBL/GenBank/DDBJ databases">
        <authorList>
            <person name="Zhirakovskaya E."/>
        </authorList>
    </citation>
    <scope>NUCLEOTIDE SEQUENCE</scope>
</reference>
<dbReference type="SUPFAM" id="SSF56059">
    <property type="entry name" value="Glutathione synthetase ATP-binding domain-like"/>
    <property type="match status" value="1"/>
</dbReference>
<gene>
    <name evidence="2" type="ORF">MNBD_NITROSPINAE04-1506</name>
</gene>
<dbReference type="PROSITE" id="PS50975">
    <property type="entry name" value="ATP_GRASP"/>
    <property type="match status" value="1"/>
</dbReference>
<protein>
    <recommendedName>
        <fullName evidence="1">ATP-grasp domain-containing protein</fullName>
    </recommendedName>
</protein>
<dbReference type="InterPro" id="IPR003806">
    <property type="entry name" value="ATP-grasp_PylC-type"/>
</dbReference>
<dbReference type="Pfam" id="PF02655">
    <property type="entry name" value="ATP-grasp_3"/>
    <property type="match status" value="1"/>
</dbReference>
<dbReference type="GO" id="GO:0046872">
    <property type="term" value="F:metal ion binding"/>
    <property type="evidence" value="ECO:0007669"/>
    <property type="project" value="InterPro"/>
</dbReference>
<dbReference type="InterPro" id="IPR011761">
    <property type="entry name" value="ATP-grasp"/>
</dbReference>
<name>A0A3B1BTE9_9ZZZZ</name>
<evidence type="ECO:0000313" key="2">
    <source>
        <dbReference type="EMBL" id="VAX21199.1"/>
    </source>
</evidence>
<dbReference type="Gene3D" id="3.30.470.20">
    <property type="entry name" value="ATP-grasp fold, B domain"/>
    <property type="match status" value="1"/>
</dbReference>